<feature type="modified residue" description="4-aspartylphosphate" evidence="4">
    <location>
        <position position="52"/>
    </location>
</feature>
<dbReference type="InterPro" id="IPR050595">
    <property type="entry name" value="Bact_response_regulator"/>
</dbReference>
<dbReference type="PANTHER" id="PTHR44591:SF3">
    <property type="entry name" value="RESPONSE REGULATORY DOMAIN-CONTAINING PROTEIN"/>
    <property type="match status" value="1"/>
</dbReference>
<keyword evidence="1 4" id="KW-0597">Phosphoprotein</keyword>
<evidence type="ECO:0000256" key="1">
    <source>
        <dbReference type="ARBA" id="ARBA00022553"/>
    </source>
</evidence>
<reference evidence="6" key="1">
    <citation type="journal article" date="2014" name="Int. J. Syst. Evol. Microbiol.">
        <title>Complete genome sequence of Corynebacterium casei LMG S-19264T (=DSM 44701T), isolated from a smear-ripened cheese.</title>
        <authorList>
            <consortium name="US DOE Joint Genome Institute (JGI-PGF)"/>
            <person name="Walter F."/>
            <person name="Albersmeier A."/>
            <person name="Kalinowski J."/>
            <person name="Ruckert C."/>
        </authorList>
    </citation>
    <scope>NUCLEOTIDE SEQUENCE</scope>
    <source>
        <strain evidence="6">CGMCC 1.12214</strain>
    </source>
</reference>
<dbReference type="SMART" id="SM00448">
    <property type="entry name" value="REC"/>
    <property type="match status" value="1"/>
</dbReference>
<dbReference type="AlphaFoldDB" id="A0A917IAX3"/>
<evidence type="ECO:0000259" key="5">
    <source>
        <dbReference type="PROSITE" id="PS50110"/>
    </source>
</evidence>
<dbReference type="PROSITE" id="PS50110">
    <property type="entry name" value="RESPONSE_REGULATORY"/>
    <property type="match status" value="1"/>
</dbReference>
<dbReference type="PANTHER" id="PTHR44591">
    <property type="entry name" value="STRESS RESPONSE REGULATOR PROTEIN 1"/>
    <property type="match status" value="1"/>
</dbReference>
<dbReference type="InterPro" id="IPR001789">
    <property type="entry name" value="Sig_transdc_resp-reg_receiver"/>
</dbReference>
<proteinExistence type="predicted"/>
<dbReference type="Pfam" id="PF00072">
    <property type="entry name" value="Response_reg"/>
    <property type="match status" value="1"/>
</dbReference>
<dbReference type="EMBL" id="BMES01000002">
    <property type="protein sequence ID" value="GGH29138.1"/>
    <property type="molecule type" value="Genomic_DNA"/>
</dbReference>
<dbReference type="RefSeq" id="WP_188519323.1">
    <property type="nucleotide sequence ID" value="NZ_BMES01000002.1"/>
</dbReference>
<reference evidence="6" key="2">
    <citation type="submission" date="2020-09" db="EMBL/GenBank/DDBJ databases">
        <authorList>
            <person name="Sun Q."/>
            <person name="Zhou Y."/>
        </authorList>
    </citation>
    <scope>NUCLEOTIDE SEQUENCE</scope>
    <source>
        <strain evidence="6">CGMCC 1.12214</strain>
    </source>
</reference>
<evidence type="ECO:0000313" key="6">
    <source>
        <dbReference type="EMBL" id="GGH29138.1"/>
    </source>
</evidence>
<keyword evidence="3" id="KW-0804">Transcription</keyword>
<evidence type="ECO:0000256" key="2">
    <source>
        <dbReference type="ARBA" id="ARBA00023015"/>
    </source>
</evidence>
<dbReference type="Gene3D" id="3.40.50.2300">
    <property type="match status" value="1"/>
</dbReference>
<name>A0A917IAX3_9HYPH</name>
<evidence type="ECO:0000256" key="4">
    <source>
        <dbReference type="PROSITE-ProRule" id="PRU00169"/>
    </source>
</evidence>
<evidence type="ECO:0000313" key="7">
    <source>
        <dbReference type="Proteomes" id="UP000603912"/>
    </source>
</evidence>
<protein>
    <submittedName>
        <fullName evidence="6">Response regulator</fullName>
    </submittedName>
</protein>
<keyword evidence="2" id="KW-0805">Transcription regulation</keyword>
<sequence length="124" mass="13599">MKTCLVADDSPVIRKVARRILEGLDFRVEEAEDGQQALAACQRSMPDAVLIDGFMPVMDGFDFCKALRRTPGGGVPKVLVWNTENEVAVMARAIHAGADDVLLKPFDRAQMTNKLTEVGLIQAR</sequence>
<evidence type="ECO:0000256" key="3">
    <source>
        <dbReference type="ARBA" id="ARBA00023163"/>
    </source>
</evidence>
<dbReference type="GO" id="GO:0000160">
    <property type="term" value="P:phosphorelay signal transduction system"/>
    <property type="evidence" value="ECO:0007669"/>
    <property type="project" value="InterPro"/>
</dbReference>
<dbReference type="SUPFAM" id="SSF52172">
    <property type="entry name" value="CheY-like"/>
    <property type="match status" value="1"/>
</dbReference>
<comment type="caution">
    <text evidence="6">The sequence shown here is derived from an EMBL/GenBank/DDBJ whole genome shotgun (WGS) entry which is preliminary data.</text>
</comment>
<feature type="domain" description="Response regulatory" evidence="5">
    <location>
        <begin position="3"/>
        <end position="119"/>
    </location>
</feature>
<gene>
    <name evidence="6" type="primary">cheY</name>
    <name evidence="6" type="ORF">GCM10007036_38850</name>
</gene>
<keyword evidence="7" id="KW-1185">Reference proteome</keyword>
<dbReference type="CDD" id="cd17546">
    <property type="entry name" value="REC_hyHK_CKI1_RcsC-like"/>
    <property type="match status" value="1"/>
</dbReference>
<accession>A0A917IAX3</accession>
<dbReference type="InterPro" id="IPR011006">
    <property type="entry name" value="CheY-like_superfamily"/>
</dbReference>
<organism evidence="6 7">
    <name type="scientific">Alsobacter metallidurans</name>
    <dbReference type="NCBI Taxonomy" id="340221"/>
    <lineage>
        <taxon>Bacteria</taxon>
        <taxon>Pseudomonadati</taxon>
        <taxon>Pseudomonadota</taxon>
        <taxon>Alphaproteobacteria</taxon>
        <taxon>Hyphomicrobiales</taxon>
        <taxon>Alsobacteraceae</taxon>
        <taxon>Alsobacter</taxon>
    </lineage>
</organism>
<dbReference type="Proteomes" id="UP000603912">
    <property type="component" value="Unassembled WGS sequence"/>
</dbReference>